<proteinExistence type="predicted"/>
<dbReference type="Pfam" id="PF00581">
    <property type="entry name" value="Rhodanese"/>
    <property type="match status" value="1"/>
</dbReference>
<dbReference type="RefSeq" id="WP_236960045.1">
    <property type="nucleotide sequence ID" value="NZ_JAETXX010000012.1"/>
</dbReference>
<organism evidence="2 3">
    <name type="scientific">Joostella atrarenae</name>
    <dbReference type="NCBI Taxonomy" id="679257"/>
    <lineage>
        <taxon>Bacteria</taxon>
        <taxon>Pseudomonadati</taxon>
        <taxon>Bacteroidota</taxon>
        <taxon>Flavobacteriia</taxon>
        <taxon>Flavobacteriales</taxon>
        <taxon>Flavobacteriaceae</taxon>
        <taxon>Joostella</taxon>
    </lineage>
</organism>
<dbReference type="CDD" id="cd00158">
    <property type="entry name" value="RHOD"/>
    <property type="match status" value="1"/>
</dbReference>
<dbReference type="SMART" id="SM00450">
    <property type="entry name" value="RHOD"/>
    <property type="match status" value="1"/>
</dbReference>
<gene>
    <name evidence="2" type="ORF">JM658_14710</name>
</gene>
<reference evidence="2 3" key="1">
    <citation type="submission" date="2021-01" db="EMBL/GenBank/DDBJ databases">
        <title>Genome sequencing of Joostella atrarenae M1-2 (= KCTC 23194).</title>
        <authorList>
            <person name="Zakaria M.R."/>
            <person name="Lam M.Q."/>
            <person name="Chong C.S."/>
        </authorList>
    </citation>
    <scope>NUCLEOTIDE SEQUENCE [LARGE SCALE GENOMIC DNA]</scope>
    <source>
        <strain evidence="2 3">M1-2</strain>
    </source>
</reference>
<sequence length="104" mass="11889">MADLTQEEWVAELTKDTNAVVLDVRTEEEREEGYIPNSLNIDIYKGQGFLDEVGELDKSKNFYVYCRSGKRSAQACMLMNQLGFENTHNLLGGFMEWEGDVVED</sequence>
<protein>
    <submittedName>
        <fullName evidence="2">Rhodanese-like domain-containing protein</fullName>
    </submittedName>
</protein>
<evidence type="ECO:0000259" key="1">
    <source>
        <dbReference type="PROSITE" id="PS50206"/>
    </source>
</evidence>
<dbReference type="PANTHER" id="PTHR43031">
    <property type="entry name" value="FAD-DEPENDENT OXIDOREDUCTASE"/>
    <property type="match status" value="1"/>
</dbReference>
<dbReference type="EMBL" id="JAETXX010000012">
    <property type="protein sequence ID" value="MCF8716081.1"/>
    <property type="molecule type" value="Genomic_DNA"/>
</dbReference>
<accession>A0ABS9J6L6</accession>
<comment type="caution">
    <text evidence="2">The sequence shown here is derived from an EMBL/GenBank/DDBJ whole genome shotgun (WGS) entry which is preliminary data.</text>
</comment>
<evidence type="ECO:0000313" key="3">
    <source>
        <dbReference type="Proteomes" id="UP000829517"/>
    </source>
</evidence>
<dbReference type="InterPro" id="IPR036873">
    <property type="entry name" value="Rhodanese-like_dom_sf"/>
</dbReference>
<dbReference type="SUPFAM" id="SSF52821">
    <property type="entry name" value="Rhodanese/Cell cycle control phosphatase"/>
    <property type="match status" value="1"/>
</dbReference>
<name>A0ABS9J6L6_9FLAO</name>
<dbReference type="InterPro" id="IPR001763">
    <property type="entry name" value="Rhodanese-like_dom"/>
</dbReference>
<dbReference type="InterPro" id="IPR050229">
    <property type="entry name" value="GlpE_sulfurtransferase"/>
</dbReference>
<keyword evidence="3" id="KW-1185">Reference proteome</keyword>
<dbReference type="PANTHER" id="PTHR43031:SF1">
    <property type="entry name" value="PYRIDINE NUCLEOTIDE-DISULPHIDE OXIDOREDUCTASE"/>
    <property type="match status" value="1"/>
</dbReference>
<evidence type="ECO:0000313" key="2">
    <source>
        <dbReference type="EMBL" id="MCF8716081.1"/>
    </source>
</evidence>
<dbReference type="Proteomes" id="UP000829517">
    <property type="component" value="Unassembled WGS sequence"/>
</dbReference>
<dbReference type="PROSITE" id="PS50206">
    <property type="entry name" value="RHODANESE_3"/>
    <property type="match status" value="1"/>
</dbReference>
<feature type="domain" description="Rhodanese" evidence="1">
    <location>
        <begin position="15"/>
        <end position="103"/>
    </location>
</feature>
<dbReference type="Gene3D" id="3.40.250.10">
    <property type="entry name" value="Rhodanese-like domain"/>
    <property type="match status" value="1"/>
</dbReference>